<evidence type="ECO:0000256" key="1">
    <source>
        <dbReference type="SAM" id="MobiDB-lite"/>
    </source>
</evidence>
<dbReference type="STRING" id="658196.A0A397TLG4"/>
<keyword evidence="3" id="KW-1185">Reference proteome</keyword>
<name>A0A397TLG4_9GLOM</name>
<evidence type="ECO:0000313" key="3">
    <source>
        <dbReference type="Proteomes" id="UP000265703"/>
    </source>
</evidence>
<proteinExistence type="predicted"/>
<dbReference type="OrthoDB" id="10525670at2759"/>
<feature type="compositionally biased region" description="Polar residues" evidence="1">
    <location>
        <begin position="91"/>
        <end position="103"/>
    </location>
</feature>
<organism evidence="2 3">
    <name type="scientific">Glomus cerebriforme</name>
    <dbReference type="NCBI Taxonomy" id="658196"/>
    <lineage>
        <taxon>Eukaryota</taxon>
        <taxon>Fungi</taxon>
        <taxon>Fungi incertae sedis</taxon>
        <taxon>Mucoromycota</taxon>
        <taxon>Glomeromycotina</taxon>
        <taxon>Glomeromycetes</taxon>
        <taxon>Glomerales</taxon>
        <taxon>Glomeraceae</taxon>
        <taxon>Glomus</taxon>
    </lineage>
</organism>
<accession>A0A397TLG4</accession>
<sequence>MTQDSMNTNNVPINGSPIITQTTTNKIQTSRKIQVPNANNTTTEIEETVVKYENVTVSTTQSVKPQQQYEKDNGNTRSPTESEIIEGYTVPYSSTQEEPQNILTPYQPQTTTYNPPGTYGPFPASYSQPPSSPTNGYIAAQREQPPTSIQSNLPPEYFNQQQSLPNLYYNDNISPEFYKQQQPLPNLYNNLPTQIPMTIPMDLPPQQLYLNYPTDTTSSTINRQQQPYFPPGYVPADEIDKKGKGKVKISKKFRIGN</sequence>
<comment type="caution">
    <text evidence="2">The sequence shown here is derived from an EMBL/GenBank/DDBJ whole genome shotgun (WGS) entry which is preliminary data.</text>
</comment>
<evidence type="ECO:0000313" key="2">
    <source>
        <dbReference type="EMBL" id="RIA97756.1"/>
    </source>
</evidence>
<protein>
    <submittedName>
        <fullName evidence="2">Uncharacterized protein</fullName>
    </submittedName>
</protein>
<feature type="compositionally biased region" description="Polar residues" evidence="1">
    <location>
        <begin position="58"/>
        <end position="68"/>
    </location>
</feature>
<reference evidence="2 3" key="1">
    <citation type="submission" date="2018-06" db="EMBL/GenBank/DDBJ databases">
        <title>Comparative genomics reveals the genomic features of Rhizophagus irregularis, R. cerebriforme, R. diaphanum and Gigaspora rosea, and their symbiotic lifestyle signature.</title>
        <authorList>
            <person name="Morin E."/>
            <person name="San Clemente H."/>
            <person name="Chen E.C.H."/>
            <person name="De La Providencia I."/>
            <person name="Hainaut M."/>
            <person name="Kuo A."/>
            <person name="Kohler A."/>
            <person name="Murat C."/>
            <person name="Tang N."/>
            <person name="Roy S."/>
            <person name="Loubradou J."/>
            <person name="Henrissat B."/>
            <person name="Grigoriev I.V."/>
            <person name="Corradi N."/>
            <person name="Roux C."/>
            <person name="Martin F.M."/>
        </authorList>
    </citation>
    <scope>NUCLEOTIDE SEQUENCE [LARGE SCALE GENOMIC DNA]</scope>
    <source>
        <strain evidence="2 3">DAOM 227022</strain>
    </source>
</reference>
<gene>
    <name evidence="2" type="ORF">C1645_751465</name>
</gene>
<feature type="region of interest" description="Disordered" evidence="1">
    <location>
        <begin position="58"/>
        <end position="134"/>
    </location>
</feature>
<feature type="compositionally biased region" description="Low complexity" evidence="1">
    <location>
        <begin position="104"/>
        <end position="121"/>
    </location>
</feature>
<dbReference type="AlphaFoldDB" id="A0A397TLG4"/>
<feature type="compositionally biased region" description="Polar residues" evidence="1">
    <location>
        <begin position="125"/>
        <end position="134"/>
    </location>
</feature>
<dbReference type="EMBL" id="QKYT01000025">
    <property type="protein sequence ID" value="RIA97756.1"/>
    <property type="molecule type" value="Genomic_DNA"/>
</dbReference>
<dbReference type="Proteomes" id="UP000265703">
    <property type="component" value="Unassembled WGS sequence"/>
</dbReference>